<dbReference type="GO" id="GO:0005743">
    <property type="term" value="C:mitochondrial inner membrane"/>
    <property type="evidence" value="ECO:0007669"/>
    <property type="project" value="UniProtKB-SubCell"/>
</dbReference>
<evidence type="ECO:0000256" key="10">
    <source>
        <dbReference type="ARBA" id="ARBA00023310"/>
    </source>
</evidence>
<evidence type="ECO:0000256" key="7">
    <source>
        <dbReference type="ARBA" id="ARBA00022989"/>
    </source>
</evidence>
<evidence type="ECO:0000256" key="11">
    <source>
        <dbReference type="RuleBase" id="RU004450"/>
    </source>
</evidence>
<name>A0A6C0MDL0_9HEMI</name>
<proteinExistence type="inferred from homology"/>
<dbReference type="Gene3D" id="1.20.120.220">
    <property type="entry name" value="ATP synthase, F0 complex, subunit A"/>
    <property type="match status" value="1"/>
</dbReference>
<feature type="transmembrane region" description="Helical" evidence="12">
    <location>
        <begin position="95"/>
        <end position="115"/>
    </location>
</feature>
<dbReference type="EMBL" id="MN577636">
    <property type="protein sequence ID" value="QHV34363.1"/>
    <property type="molecule type" value="Genomic_DNA"/>
</dbReference>
<evidence type="ECO:0000256" key="5">
    <source>
        <dbReference type="ARBA" id="ARBA00022692"/>
    </source>
</evidence>
<keyword evidence="13" id="KW-0496">Mitochondrion</keyword>
<dbReference type="PROSITE" id="PS00449">
    <property type="entry name" value="ATPASE_A"/>
    <property type="match status" value="1"/>
</dbReference>
<evidence type="ECO:0000256" key="12">
    <source>
        <dbReference type="SAM" id="Phobius"/>
    </source>
</evidence>
<dbReference type="InterPro" id="IPR023011">
    <property type="entry name" value="ATP_synth_F0_asu_AS"/>
</dbReference>
<dbReference type="InterPro" id="IPR000568">
    <property type="entry name" value="ATP_synth_F0_asu"/>
</dbReference>
<evidence type="ECO:0000256" key="2">
    <source>
        <dbReference type="ARBA" id="ARBA00006810"/>
    </source>
</evidence>
<evidence type="ECO:0000256" key="3">
    <source>
        <dbReference type="ARBA" id="ARBA00022448"/>
    </source>
</evidence>
<keyword evidence="10" id="KW-0066">ATP synthesis</keyword>
<feature type="transmembrane region" description="Helical" evidence="12">
    <location>
        <begin position="122"/>
        <end position="141"/>
    </location>
</feature>
<dbReference type="InterPro" id="IPR035908">
    <property type="entry name" value="F0_ATP_A_sf"/>
</dbReference>
<feature type="transmembrane region" description="Helical" evidence="12">
    <location>
        <begin position="20"/>
        <end position="37"/>
    </location>
</feature>
<protein>
    <recommendedName>
        <fullName evidence="11">ATP synthase subunit a</fullName>
    </recommendedName>
</protein>
<evidence type="ECO:0000256" key="4">
    <source>
        <dbReference type="ARBA" id="ARBA00022547"/>
    </source>
</evidence>
<sequence>MMMNLFSTFDPCSGNLSLNWISMNLMFLMLPLNFWLIPNNNMIMVNKIIYKIIKELNSNLIYKSSMIMMLSIMMTILMNNMMGLIPYVFTSSSHLVFSLAISLPLWMSFIMFAIIKKTNKMFCHMLPMGTPMILMPFMVMIETISNLIRPGSLAVRLSANMIAGHMIMSLLGKTSGMMLIILMSMFLLLMMFELAVSIIQSYVFMTLTSLYSSEL</sequence>
<organism evidence="13">
    <name type="scientific">Krisna rufimarginata</name>
    <dbReference type="NCBI Taxonomy" id="1962558"/>
    <lineage>
        <taxon>Eukaryota</taxon>
        <taxon>Metazoa</taxon>
        <taxon>Ecdysozoa</taxon>
        <taxon>Arthropoda</taxon>
        <taxon>Hexapoda</taxon>
        <taxon>Insecta</taxon>
        <taxon>Pterygota</taxon>
        <taxon>Neoptera</taxon>
        <taxon>Paraneoptera</taxon>
        <taxon>Hemiptera</taxon>
        <taxon>Auchenorrhyncha</taxon>
        <taxon>Membracoidea</taxon>
        <taxon>Cicadellidae</taxon>
        <taxon>Iassinae</taxon>
        <taxon>Krisna</taxon>
    </lineage>
</organism>
<dbReference type="RefSeq" id="YP_009733525.1">
    <property type="nucleotide sequence ID" value="NC_046068.1"/>
</dbReference>
<gene>
    <name evidence="13" type="primary">ATP6</name>
</gene>
<dbReference type="GO" id="GO:0045259">
    <property type="term" value="C:proton-transporting ATP synthase complex"/>
    <property type="evidence" value="ECO:0007669"/>
    <property type="project" value="UniProtKB-KW"/>
</dbReference>
<feature type="transmembrane region" description="Helical" evidence="12">
    <location>
        <begin position="179"/>
        <end position="205"/>
    </location>
</feature>
<dbReference type="PRINTS" id="PR00123">
    <property type="entry name" value="ATPASEA"/>
</dbReference>
<evidence type="ECO:0000256" key="1">
    <source>
        <dbReference type="ARBA" id="ARBA00004141"/>
    </source>
</evidence>
<dbReference type="GO" id="GO:0046933">
    <property type="term" value="F:proton-transporting ATP synthase activity, rotational mechanism"/>
    <property type="evidence" value="ECO:0007669"/>
    <property type="project" value="TreeGrafter"/>
</dbReference>
<dbReference type="PANTHER" id="PTHR11410">
    <property type="entry name" value="ATP SYNTHASE SUBUNIT A"/>
    <property type="match status" value="1"/>
</dbReference>
<dbReference type="CTD" id="4508"/>
<dbReference type="AlphaFoldDB" id="A0A6C0MDL0"/>
<keyword evidence="4" id="KW-0138">CF(0)</keyword>
<keyword evidence="6" id="KW-0375">Hydrogen ion transport</keyword>
<evidence type="ECO:0000256" key="9">
    <source>
        <dbReference type="ARBA" id="ARBA00023136"/>
    </source>
</evidence>
<dbReference type="PANTHER" id="PTHR11410:SF0">
    <property type="entry name" value="ATP SYNTHASE SUBUNIT A"/>
    <property type="match status" value="1"/>
</dbReference>
<keyword evidence="8" id="KW-0406">Ion transport</keyword>
<dbReference type="GeneID" id="44154375"/>
<reference evidence="13" key="1">
    <citation type="journal article" date="2020" name="Int. J. Biol. Macromol.">
        <title>Comparative mitogenomes of six species in the subfamily Iassinae (Hemiptera: Cicadellidae) and phylogenetic analysis.</title>
        <authorList>
            <person name="Wang J."/>
            <person name="Wu Y."/>
            <person name="Dai R."/>
            <person name="Yang M."/>
        </authorList>
    </citation>
    <scope>NUCLEOTIDE SEQUENCE</scope>
</reference>
<geneLocation type="mitochondrion" evidence="13"/>
<comment type="subcellular location">
    <subcellularLocation>
        <location evidence="1">Membrane</location>
        <topology evidence="1">Multi-pass membrane protein</topology>
    </subcellularLocation>
    <subcellularLocation>
        <location evidence="11">Mitochondrion inner membrane</location>
        <topology evidence="11">Multi-pass membrane protein</topology>
    </subcellularLocation>
</comment>
<evidence type="ECO:0000256" key="6">
    <source>
        <dbReference type="ARBA" id="ARBA00022781"/>
    </source>
</evidence>
<keyword evidence="5 12" id="KW-0812">Transmembrane</keyword>
<dbReference type="SUPFAM" id="SSF81336">
    <property type="entry name" value="F1F0 ATP synthase subunit A"/>
    <property type="match status" value="1"/>
</dbReference>
<dbReference type="CDD" id="cd00310">
    <property type="entry name" value="ATP-synt_Fo_a_6"/>
    <property type="match status" value="1"/>
</dbReference>
<evidence type="ECO:0000256" key="8">
    <source>
        <dbReference type="ARBA" id="ARBA00023065"/>
    </source>
</evidence>
<dbReference type="Pfam" id="PF00119">
    <property type="entry name" value="ATP-synt_A"/>
    <property type="match status" value="1"/>
</dbReference>
<dbReference type="InterPro" id="IPR045083">
    <property type="entry name" value="ATP_synth_F0_asu_bact/mt"/>
</dbReference>
<dbReference type="NCBIfam" id="TIGR01131">
    <property type="entry name" value="ATP_synt_6_or_A"/>
    <property type="match status" value="1"/>
</dbReference>
<evidence type="ECO:0000313" key="13">
    <source>
        <dbReference type="EMBL" id="QHV34363.1"/>
    </source>
</evidence>
<keyword evidence="7 12" id="KW-1133">Transmembrane helix</keyword>
<keyword evidence="3" id="KW-0813">Transport</keyword>
<accession>A0A6C0MDL0</accession>
<comment type="similarity">
    <text evidence="2">Belongs to the ATPase A chain family.</text>
</comment>
<feature type="transmembrane region" description="Helical" evidence="12">
    <location>
        <begin position="67"/>
        <end position="89"/>
    </location>
</feature>
<keyword evidence="9 12" id="KW-0472">Membrane</keyword>